<accession>A0A923MZ49</accession>
<sequence>MMLSENYIIDQLKSTDATRLHLFLLDNTARFSKFFPLTLSSNETIEKSVAYIEEKKDEIERKINFTFAIKELDSQKIAGLIIIKKIDWVDRIGELAYCIGNNFEGKGLVTKAVKAISGFAYNELDLKTLQIIAHKTNLGSLKVAQNCDFIWKRTLLNEFTPTGESPLDMELYEHTNEK</sequence>
<name>A0A923MZ49_9FLAO</name>
<evidence type="ECO:0000259" key="1">
    <source>
        <dbReference type="Pfam" id="PF13302"/>
    </source>
</evidence>
<dbReference type="Proteomes" id="UP000641454">
    <property type="component" value="Unassembled WGS sequence"/>
</dbReference>
<dbReference type="Gene3D" id="3.40.630.30">
    <property type="match status" value="1"/>
</dbReference>
<dbReference type="PANTHER" id="PTHR43792">
    <property type="entry name" value="GNAT FAMILY, PUTATIVE (AFU_ORTHOLOGUE AFUA_3G00765)-RELATED-RELATED"/>
    <property type="match status" value="1"/>
</dbReference>
<dbReference type="GO" id="GO:0016747">
    <property type="term" value="F:acyltransferase activity, transferring groups other than amino-acyl groups"/>
    <property type="evidence" value="ECO:0007669"/>
    <property type="project" value="InterPro"/>
</dbReference>
<keyword evidence="3" id="KW-1185">Reference proteome</keyword>
<comment type="caution">
    <text evidence="2">The sequence shown here is derived from an EMBL/GenBank/DDBJ whole genome shotgun (WGS) entry which is preliminary data.</text>
</comment>
<organism evidence="2 3">
    <name type="scientific">Flavobacterium muglaense</name>
    <dbReference type="NCBI Taxonomy" id="2764716"/>
    <lineage>
        <taxon>Bacteria</taxon>
        <taxon>Pseudomonadati</taxon>
        <taxon>Bacteroidota</taxon>
        <taxon>Flavobacteriia</taxon>
        <taxon>Flavobacteriales</taxon>
        <taxon>Flavobacteriaceae</taxon>
        <taxon>Flavobacterium</taxon>
    </lineage>
</organism>
<dbReference type="InterPro" id="IPR000182">
    <property type="entry name" value="GNAT_dom"/>
</dbReference>
<dbReference type="InterPro" id="IPR016181">
    <property type="entry name" value="Acyl_CoA_acyltransferase"/>
</dbReference>
<evidence type="ECO:0000313" key="3">
    <source>
        <dbReference type="Proteomes" id="UP000641454"/>
    </source>
</evidence>
<proteinExistence type="predicted"/>
<dbReference type="InterPro" id="IPR051531">
    <property type="entry name" value="N-acetyltransferase"/>
</dbReference>
<dbReference type="EMBL" id="JACRUL010000014">
    <property type="protein sequence ID" value="MBC5844351.1"/>
    <property type="molecule type" value="Genomic_DNA"/>
</dbReference>
<reference evidence="2 3" key="1">
    <citation type="submission" date="2020-08" db="EMBL/GenBank/DDBJ databases">
        <title>Description of novel Flavobacterium F-392 isolate.</title>
        <authorList>
            <person name="Saticioglu I.B."/>
            <person name="Duman M."/>
            <person name="Altun S."/>
        </authorList>
    </citation>
    <scope>NUCLEOTIDE SEQUENCE [LARGE SCALE GENOMIC DNA]</scope>
    <source>
        <strain evidence="2 3">F-392</strain>
    </source>
</reference>
<dbReference type="RefSeq" id="WP_187018020.1">
    <property type="nucleotide sequence ID" value="NZ_JACRUK010000015.1"/>
</dbReference>
<feature type="domain" description="N-acetyltransferase" evidence="1">
    <location>
        <begin position="8"/>
        <end position="149"/>
    </location>
</feature>
<evidence type="ECO:0000313" key="2">
    <source>
        <dbReference type="EMBL" id="MBC5844351.1"/>
    </source>
</evidence>
<protein>
    <submittedName>
        <fullName evidence="2">GNAT family N-acetyltransferase</fullName>
    </submittedName>
</protein>
<gene>
    <name evidence="2" type="ORF">H8R25_07870</name>
</gene>
<dbReference type="SUPFAM" id="SSF55729">
    <property type="entry name" value="Acyl-CoA N-acyltransferases (Nat)"/>
    <property type="match status" value="1"/>
</dbReference>
<dbReference type="AlphaFoldDB" id="A0A923MZ49"/>
<dbReference type="Pfam" id="PF13302">
    <property type="entry name" value="Acetyltransf_3"/>
    <property type="match status" value="1"/>
</dbReference>